<name>A0ABP6V8G4_9GAMM</name>
<evidence type="ECO:0000313" key="3">
    <source>
        <dbReference type="Proteomes" id="UP001500795"/>
    </source>
</evidence>
<reference evidence="3" key="1">
    <citation type="journal article" date="2019" name="Int. J. Syst. Evol. Microbiol.">
        <title>The Global Catalogue of Microorganisms (GCM) 10K type strain sequencing project: providing services to taxonomists for standard genome sequencing and annotation.</title>
        <authorList>
            <consortium name="The Broad Institute Genomics Platform"/>
            <consortium name="The Broad Institute Genome Sequencing Center for Infectious Disease"/>
            <person name="Wu L."/>
            <person name="Ma J."/>
        </authorList>
    </citation>
    <scope>NUCLEOTIDE SEQUENCE [LARGE SCALE GENOMIC DNA]</scope>
    <source>
        <strain evidence="3">JCM 17110</strain>
    </source>
</reference>
<keyword evidence="3" id="KW-1185">Reference proteome</keyword>
<accession>A0ABP6V8G4</accession>
<keyword evidence="2" id="KW-0378">Hydrolase</keyword>
<dbReference type="RefSeq" id="WP_344954785.1">
    <property type="nucleotide sequence ID" value="NZ_BAABCX010000001.1"/>
</dbReference>
<evidence type="ECO:0000256" key="1">
    <source>
        <dbReference type="SAM" id="SignalP"/>
    </source>
</evidence>
<protein>
    <submittedName>
        <fullName evidence="2">Glycoside hydrolase family 75 protein</fullName>
    </submittedName>
</protein>
<keyword evidence="1" id="KW-0732">Signal</keyword>
<dbReference type="GO" id="GO:0016787">
    <property type="term" value="F:hydrolase activity"/>
    <property type="evidence" value="ECO:0007669"/>
    <property type="project" value="UniProtKB-KW"/>
</dbReference>
<feature type="chain" id="PRO_5046695133" evidence="1">
    <location>
        <begin position="26"/>
        <end position="302"/>
    </location>
</feature>
<sequence>MLSRIVLAGLTATVVAVTPSLGATAECGLERAFTHTTKHHGERNIYGGAGALFFTAPMAVNTDGAPTSYHPEDPWGSRDKAINTICNGANARLPDGRKLNYAQCRELVAAFREAKAAGWEAPGKPKMEFYGVAAHGATPCLIQSGPYAGYFVSTTSLAADETKGRCDQERYLNSLEIPFSIYPGARAFTNLGVGKGDVVVYYNPANDAIEYGIVGDRGPGWGLAEGSVAFAKTLLKLTEDPQSRRDTYRFGVEKVHALILPNETLSAPFTRENVRSRAKARFEAWGGLDRFKKCVATIGARP</sequence>
<dbReference type="Proteomes" id="UP001500795">
    <property type="component" value="Unassembled WGS sequence"/>
</dbReference>
<feature type="signal peptide" evidence="1">
    <location>
        <begin position="1"/>
        <end position="25"/>
    </location>
</feature>
<evidence type="ECO:0000313" key="2">
    <source>
        <dbReference type="EMBL" id="GAA3530319.1"/>
    </source>
</evidence>
<gene>
    <name evidence="2" type="ORF">GCM10022394_07010</name>
</gene>
<proteinExistence type="predicted"/>
<organism evidence="2 3">
    <name type="scientific">Zobellella aerophila</name>
    <dbReference type="NCBI Taxonomy" id="870480"/>
    <lineage>
        <taxon>Bacteria</taxon>
        <taxon>Pseudomonadati</taxon>
        <taxon>Pseudomonadota</taxon>
        <taxon>Gammaproteobacteria</taxon>
        <taxon>Aeromonadales</taxon>
        <taxon>Aeromonadaceae</taxon>
        <taxon>Zobellella</taxon>
    </lineage>
</organism>
<dbReference type="EMBL" id="BAABCX010000001">
    <property type="protein sequence ID" value="GAA3530319.1"/>
    <property type="molecule type" value="Genomic_DNA"/>
</dbReference>
<comment type="caution">
    <text evidence="2">The sequence shown here is derived from an EMBL/GenBank/DDBJ whole genome shotgun (WGS) entry which is preliminary data.</text>
</comment>